<comment type="caution">
    <text evidence="3">The sequence shown here is derived from an EMBL/GenBank/DDBJ whole genome shotgun (WGS) entry which is preliminary data.</text>
</comment>
<evidence type="ECO:0000313" key="4">
    <source>
        <dbReference type="Proteomes" id="UP001161017"/>
    </source>
</evidence>
<accession>A0AA43QHX1</accession>
<feature type="coiled-coil region" evidence="1">
    <location>
        <begin position="436"/>
        <end position="498"/>
    </location>
</feature>
<keyword evidence="4" id="KW-1185">Reference proteome</keyword>
<organism evidence="3 4">
    <name type="scientific">Ramalina farinacea</name>
    <dbReference type="NCBI Taxonomy" id="258253"/>
    <lineage>
        <taxon>Eukaryota</taxon>
        <taxon>Fungi</taxon>
        <taxon>Dikarya</taxon>
        <taxon>Ascomycota</taxon>
        <taxon>Pezizomycotina</taxon>
        <taxon>Lecanoromycetes</taxon>
        <taxon>OSLEUM clade</taxon>
        <taxon>Lecanoromycetidae</taxon>
        <taxon>Lecanorales</taxon>
        <taxon>Lecanorineae</taxon>
        <taxon>Ramalinaceae</taxon>
        <taxon>Ramalina</taxon>
    </lineage>
</organism>
<feature type="compositionally biased region" description="Basic and acidic residues" evidence="2">
    <location>
        <begin position="683"/>
        <end position="692"/>
    </location>
</feature>
<evidence type="ECO:0000256" key="2">
    <source>
        <dbReference type="SAM" id="MobiDB-lite"/>
    </source>
</evidence>
<name>A0AA43QHX1_9LECA</name>
<protein>
    <submittedName>
        <fullName evidence="3">Uncharacterized protein</fullName>
    </submittedName>
</protein>
<gene>
    <name evidence="3" type="ORF">OHK93_006115</name>
</gene>
<feature type="region of interest" description="Disordered" evidence="2">
    <location>
        <begin position="668"/>
        <end position="698"/>
    </location>
</feature>
<dbReference type="EMBL" id="JAPUFD010000004">
    <property type="protein sequence ID" value="MDI1486853.1"/>
    <property type="molecule type" value="Genomic_DNA"/>
</dbReference>
<evidence type="ECO:0000256" key="1">
    <source>
        <dbReference type="SAM" id="Coils"/>
    </source>
</evidence>
<dbReference type="Proteomes" id="UP001161017">
    <property type="component" value="Unassembled WGS sequence"/>
</dbReference>
<keyword evidence="1" id="KW-0175">Coiled coil</keyword>
<evidence type="ECO:0000313" key="3">
    <source>
        <dbReference type="EMBL" id="MDI1486853.1"/>
    </source>
</evidence>
<proteinExistence type="predicted"/>
<sequence>MHDLSAQALRPMYAVLSALGSSYISTLPPALVVQLQEKVKVVLNSTAGQGYPGGLLCLAILSRLIPPNSSDQNDTDDGTFQVAMAAFGPRRAHKTLEFIAWKAVTACSQDPFLALDEALEGLQLSAVIAAAVKSSERDAWVTKNVTWMKKLHKKVLSPQIEPTIQAAALNFVFVLVRKNRISQELMALFEDHLLTTEYVSFGKAVISKYLECAEPAAIGRLFDKILKIAWLPQPAYDGVVLSYEVVAQLAEVMIEQIAIVPNIAGAILPSHPSEVLLDSMRRCAGQNAPDVAFSESQAEESMCNASIREKSVLRGQVKVLLLRAAVRIPRPLGESKYASILDKLLDGYRVSSPHGVCQHGKKSAKEVTAVSLFEAAGTPDTKTVSHNWRDRLNDQLSRDTALRFNSIVRIVGDVCRDLESRCDEAERPLREERIKTQQVESEFATAVAAIDQLREEAKTASHTRNSLTEENVLLQKQLNAIQENHSELSAKFLDLEQEAEHSRSETKRIASISAESSRERDLIYVATLRSKDEILQQRTEETLALKARASKLQEQLGAAETGLEVQLEELHRKDATIAMLNEALGKAENDARMKHEDLDSSRMAQQKLEIENRSIKEAMKQAVERDSGAVLELRADLEAAEISHKNLQREHQELMTSTHGELLKARASHQAEKSSMRQQLDAIETRSKHDTAKSAQLIKDLEKGTKRLQRDLLRKGKEVTEAHDWRRQLMNMMASKDVVASPDRASYRSASPSPHKSSVDNGMTRKLMTTSFGSDVSTPTLIHTRKRSKQQTSPLDKGSRSSDRRAKSPIKRRASLPSSKSPFRRPLKENPLAHNRRVTALDIRTLKTNQLLAPMDTSPGLLGAAEQNLDVTTEEESFGGDDVFTSTDQRLYSALKTGTPGFCRDDETTDDLYD</sequence>
<feature type="compositionally biased region" description="Polar residues" evidence="2">
    <location>
        <begin position="748"/>
        <end position="781"/>
    </location>
</feature>
<feature type="region of interest" description="Disordered" evidence="2">
    <location>
        <begin position="739"/>
        <end position="835"/>
    </location>
</feature>
<feature type="compositionally biased region" description="Basic and acidic residues" evidence="2">
    <location>
        <begin position="797"/>
        <end position="806"/>
    </location>
</feature>
<dbReference type="AlphaFoldDB" id="A0AA43QHX1"/>
<reference evidence="3" key="1">
    <citation type="journal article" date="2023" name="Genome Biol. Evol.">
        <title>First Whole Genome Sequence and Flow Cytometry Genome Size Data for the Lichen-Forming Fungus Ramalina farinacea (Ascomycota).</title>
        <authorList>
            <person name="Llewellyn T."/>
            <person name="Mian S."/>
            <person name="Hill R."/>
            <person name="Leitch I.J."/>
            <person name="Gaya E."/>
        </authorList>
    </citation>
    <scope>NUCLEOTIDE SEQUENCE</scope>
    <source>
        <strain evidence="3">LIQ254RAFAR</strain>
    </source>
</reference>